<dbReference type="PANTHER" id="PTHR43158:SF2">
    <property type="entry name" value="SKFA PEPTIDE EXPORT ATP-BINDING PROTEIN SKFE"/>
    <property type="match status" value="1"/>
</dbReference>
<keyword evidence="1" id="KW-0547">Nucleotide-binding</keyword>
<evidence type="ECO:0000256" key="1">
    <source>
        <dbReference type="ARBA" id="ARBA00022741"/>
    </source>
</evidence>
<evidence type="ECO:0000256" key="2">
    <source>
        <dbReference type="ARBA" id="ARBA00022840"/>
    </source>
</evidence>
<keyword evidence="2" id="KW-0067">ATP-binding</keyword>
<accession>A0A7W8YBM5</accession>
<dbReference type="InterPro" id="IPR027417">
    <property type="entry name" value="P-loop_NTPase"/>
</dbReference>
<evidence type="ECO:0000313" key="5">
    <source>
        <dbReference type="Proteomes" id="UP000523863"/>
    </source>
</evidence>
<proteinExistence type="predicted"/>
<evidence type="ECO:0000259" key="3">
    <source>
        <dbReference type="PROSITE" id="PS50893"/>
    </source>
</evidence>
<dbReference type="EMBL" id="JACHBL010000001">
    <property type="protein sequence ID" value="MBB5598573.1"/>
    <property type="molecule type" value="Genomic_DNA"/>
</dbReference>
<protein>
    <submittedName>
        <fullName evidence="4">ABC-type multidrug transport system ATPase subunit</fullName>
    </submittedName>
</protein>
<dbReference type="SUPFAM" id="SSF52540">
    <property type="entry name" value="P-loop containing nucleoside triphosphate hydrolases"/>
    <property type="match status" value="1"/>
</dbReference>
<dbReference type="GO" id="GO:0016887">
    <property type="term" value="F:ATP hydrolysis activity"/>
    <property type="evidence" value="ECO:0007669"/>
    <property type="project" value="InterPro"/>
</dbReference>
<sequence length="215" mass="23934">MHSAQPDAFIELDHVTAGYGKGPDVFRDASFRIDRPGLYRLHGPNGQGKSTLIEVLSGYLHPREGEARVNGLTATSPEAHELRRVCRTEPALYPMMGVRDHLVFASRWNGAPVEHALERAVAYGLGPWLDTPAEALSTGNRRRLWLVQCTVGQFRTVILDEPFNGLDDRSVALLCAELEVWANTRCVLLTAHLPPAELAIDERLEWNPRVSLEHA</sequence>
<dbReference type="Gene3D" id="3.40.50.300">
    <property type="entry name" value="P-loop containing nucleotide triphosphate hydrolases"/>
    <property type="match status" value="1"/>
</dbReference>
<dbReference type="Pfam" id="PF00005">
    <property type="entry name" value="ABC_tran"/>
    <property type="match status" value="1"/>
</dbReference>
<gene>
    <name evidence="4" type="ORF">BKA12_001653</name>
</gene>
<dbReference type="RefSeq" id="WP_183642473.1">
    <property type="nucleotide sequence ID" value="NZ_JACHBL010000001.1"/>
</dbReference>
<name>A0A7W8YBM5_9MICC</name>
<dbReference type="GO" id="GO:0005524">
    <property type="term" value="F:ATP binding"/>
    <property type="evidence" value="ECO:0007669"/>
    <property type="project" value="UniProtKB-KW"/>
</dbReference>
<keyword evidence="5" id="KW-1185">Reference proteome</keyword>
<dbReference type="AlphaFoldDB" id="A0A7W8YBM5"/>
<feature type="domain" description="ABC transporter" evidence="3">
    <location>
        <begin position="10"/>
        <end position="212"/>
    </location>
</feature>
<organism evidence="4 5">
    <name type="scientific">Neomicrococcus lactis</name>
    <dbReference type="NCBI Taxonomy" id="732241"/>
    <lineage>
        <taxon>Bacteria</taxon>
        <taxon>Bacillati</taxon>
        <taxon>Actinomycetota</taxon>
        <taxon>Actinomycetes</taxon>
        <taxon>Micrococcales</taxon>
        <taxon>Micrococcaceae</taxon>
        <taxon>Neomicrococcus</taxon>
    </lineage>
</organism>
<dbReference type="InterPro" id="IPR003439">
    <property type="entry name" value="ABC_transporter-like_ATP-bd"/>
</dbReference>
<evidence type="ECO:0000313" key="4">
    <source>
        <dbReference type="EMBL" id="MBB5598573.1"/>
    </source>
</evidence>
<comment type="caution">
    <text evidence="4">The sequence shown here is derived from an EMBL/GenBank/DDBJ whole genome shotgun (WGS) entry which is preliminary data.</text>
</comment>
<dbReference type="PROSITE" id="PS50893">
    <property type="entry name" value="ABC_TRANSPORTER_2"/>
    <property type="match status" value="1"/>
</dbReference>
<reference evidence="4 5" key="1">
    <citation type="submission" date="2020-08" db="EMBL/GenBank/DDBJ databases">
        <title>Sequencing the genomes of 1000 actinobacteria strains.</title>
        <authorList>
            <person name="Klenk H.-P."/>
        </authorList>
    </citation>
    <scope>NUCLEOTIDE SEQUENCE [LARGE SCALE GENOMIC DNA]</scope>
    <source>
        <strain evidence="4 5">DSM 23694</strain>
    </source>
</reference>
<dbReference type="PANTHER" id="PTHR43158">
    <property type="entry name" value="SKFA PEPTIDE EXPORT ATP-BINDING PROTEIN SKFE"/>
    <property type="match status" value="1"/>
</dbReference>
<dbReference type="Proteomes" id="UP000523863">
    <property type="component" value="Unassembled WGS sequence"/>
</dbReference>